<feature type="transmembrane region" description="Helical" evidence="5">
    <location>
        <begin position="205"/>
        <end position="230"/>
    </location>
</feature>
<dbReference type="GO" id="GO:0048038">
    <property type="term" value="F:quinone binding"/>
    <property type="evidence" value="ECO:0007669"/>
    <property type="project" value="UniProtKB-KW"/>
</dbReference>
<keyword evidence="4 5" id="KW-0472">Membrane</keyword>
<feature type="transmembrane region" description="Helical" evidence="5">
    <location>
        <begin position="38"/>
        <end position="58"/>
    </location>
</feature>
<dbReference type="AlphaFoldDB" id="A0A370GUK1"/>
<keyword evidence="3 5" id="KW-1133">Transmembrane helix</keyword>
<evidence type="ECO:0000313" key="8">
    <source>
        <dbReference type="EMBL" id="RDI46916.1"/>
    </source>
</evidence>
<proteinExistence type="inferred from homology"/>
<dbReference type="GO" id="GO:0042773">
    <property type="term" value="P:ATP synthesis coupled electron transport"/>
    <property type="evidence" value="ECO:0007669"/>
    <property type="project" value="InterPro"/>
</dbReference>
<reference evidence="8 9" key="1">
    <citation type="submission" date="2018-07" db="EMBL/GenBank/DDBJ databases">
        <title>Genomic Encyclopedia of Type Strains, Phase IV (KMG-IV): sequencing the most valuable type-strain genomes for metagenomic binning, comparative biology and taxonomic classification.</title>
        <authorList>
            <person name="Goeker M."/>
        </authorList>
    </citation>
    <scope>NUCLEOTIDE SEQUENCE [LARGE SCALE GENOMIC DNA]</scope>
    <source>
        <strain evidence="8 9">DSM 16500</strain>
    </source>
</reference>
<dbReference type="PANTHER" id="PTHR22773">
    <property type="entry name" value="NADH DEHYDROGENASE"/>
    <property type="match status" value="1"/>
</dbReference>
<dbReference type="InterPro" id="IPR001750">
    <property type="entry name" value="ND/Mrp_TM"/>
</dbReference>
<dbReference type="Proteomes" id="UP000254720">
    <property type="component" value="Unassembled WGS sequence"/>
</dbReference>
<feature type="transmembrane region" description="Helical" evidence="5">
    <location>
        <begin position="300"/>
        <end position="318"/>
    </location>
</feature>
<dbReference type="NCBIfam" id="NF004442">
    <property type="entry name" value="PRK05777.1-5"/>
    <property type="match status" value="1"/>
</dbReference>
<accession>A0A370GUK1</accession>
<gene>
    <name evidence="5" type="primary">nuoN</name>
    <name evidence="8" type="ORF">C8D86_10438</name>
</gene>
<dbReference type="PRINTS" id="PR01434">
    <property type="entry name" value="NADHDHGNASE5"/>
</dbReference>
<evidence type="ECO:0000256" key="3">
    <source>
        <dbReference type="ARBA" id="ARBA00022989"/>
    </source>
</evidence>
<evidence type="ECO:0000256" key="4">
    <source>
        <dbReference type="ARBA" id="ARBA00023136"/>
    </source>
</evidence>
<feature type="domain" description="NADH:quinone oxidoreductase/Mrp antiporter transmembrane" evidence="7">
    <location>
        <begin position="127"/>
        <end position="421"/>
    </location>
</feature>
<dbReference type="EMBL" id="QQAX01000004">
    <property type="protein sequence ID" value="RDI46916.1"/>
    <property type="molecule type" value="Genomic_DNA"/>
</dbReference>
<dbReference type="EC" id="7.1.1.-" evidence="5"/>
<sequence length="483" mass="53139">MNFSMPQFSAALPEMFILSMACIILLVDVFVAERYRFVTYLLVQLTLIGAFFITLPQYREYPEPIITFGGNYIVDKLAILSKLFIYVFSFFAFAYARDYIKSRRIARSEYYLLGLFSVLGMSVMASAYSFLTIYLGLELLSLVLYAMVAMYKESDLAVEAAMKYFVLGALASGLLLYGISLLYGVTGDIQIGTVAQVLEKQQNMVPLVALIFVLGALIFKFGAVPFHMWVPDVYQGASTPTTLFIASAPKVAAFAITIRVLVQAMPSLSVTWGHVLIVIAILSMFLGNLLAIAQSNLKRMLAYSSIAHIGYTLLGILAGPYDPQGYSAAMFYISTYVLVAAGAFAIISIMSKEGIEFDKLDDYRGLNARNPWLAFMMLLLLFSMAGVPPTVGFFAKLGLLEALVQADYVWLAVLALIFALIGAYYYLRVVMLMYFEEPVDGVGSLPVIMSADMRIAISINGAAALLLGLLPSFFIDLCRISVG</sequence>
<feature type="transmembrane region" description="Helical" evidence="5">
    <location>
        <begin position="455"/>
        <end position="475"/>
    </location>
</feature>
<comment type="subcellular location">
    <subcellularLocation>
        <location evidence="5">Cell membrane</location>
        <topology evidence="5">Multi-pass membrane protein</topology>
    </subcellularLocation>
    <subcellularLocation>
        <location evidence="1">Endomembrane system</location>
        <topology evidence="1">Multi-pass membrane protein</topology>
    </subcellularLocation>
    <subcellularLocation>
        <location evidence="6">Membrane</location>
        <topology evidence="6">Multi-pass membrane protein</topology>
    </subcellularLocation>
</comment>
<dbReference type="NCBIfam" id="TIGR01770">
    <property type="entry name" value="NDH_I_N"/>
    <property type="match status" value="1"/>
</dbReference>
<dbReference type="GO" id="GO:0008137">
    <property type="term" value="F:NADH dehydrogenase (ubiquinone) activity"/>
    <property type="evidence" value="ECO:0007669"/>
    <property type="project" value="InterPro"/>
</dbReference>
<evidence type="ECO:0000256" key="5">
    <source>
        <dbReference type="HAMAP-Rule" id="MF_00445"/>
    </source>
</evidence>
<comment type="caution">
    <text evidence="8">The sequence shown here is derived from an EMBL/GenBank/DDBJ whole genome shotgun (WGS) entry which is preliminary data.</text>
</comment>
<name>A0A370GUK1_9COXI</name>
<evidence type="ECO:0000256" key="1">
    <source>
        <dbReference type="ARBA" id="ARBA00004127"/>
    </source>
</evidence>
<feature type="transmembrane region" description="Helical" evidence="5">
    <location>
        <begin position="12"/>
        <end position="31"/>
    </location>
</feature>
<evidence type="ECO:0000256" key="6">
    <source>
        <dbReference type="RuleBase" id="RU000320"/>
    </source>
</evidence>
<keyword evidence="9" id="KW-1185">Reference proteome</keyword>
<keyword evidence="5" id="KW-1003">Cell membrane</keyword>
<dbReference type="InterPro" id="IPR010096">
    <property type="entry name" value="NADH-Q_OxRdtase_suN/2"/>
</dbReference>
<feature type="transmembrane region" description="Helical" evidence="5">
    <location>
        <begin position="372"/>
        <end position="396"/>
    </location>
</feature>
<feature type="transmembrane region" description="Helical" evidence="5">
    <location>
        <begin position="330"/>
        <end position="351"/>
    </location>
</feature>
<dbReference type="GO" id="GO:0012505">
    <property type="term" value="C:endomembrane system"/>
    <property type="evidence" value="ECO:0007669"/>
    <property type="project" value="UniProtKB-SubCell"/>
</dbReference>
<evidence type="ECO:0000259" key="7">
    <source>
        <dbReference type="Pfam" id="PF00361"/>
    </source>
</evidence>
<feature type="transmembrane region" description="Helical" evidence="5">
    <location>
        <begin position="274"/>
        <end position="293"/>
    </location>
</feature>
<feature type="transmembrane region" description="Helical" evidence="5">
    <location>
        <begin position="408"/>
        <end position="427"/>
    </location>
</feature>
<organism evidence="8 9">
    <name type="scientific">Aquicella lusitana</name>
    <dbReference type="NCBI Taxonomy" id="254246"/>
    <lineage>
        <taxon>Bacteria</taxon>
        <taxon>Pseudomonadati</taxon>
        <taxon>Pseudomonadota</taxon>
        <taxon>Gammaproteobacteria</taxon>
        <taxon>Legionellales</taxon>
        <taxon>Coxiellaceae</taxon>
        <taxon>Aquicella</taxon>
    </lineage>
</organism>
<evidence type="ECO:0000256" key="2">
    <source>
        <dbReference type="ARBA" id="ARBA00022692"/>
    </source>
</evidence>
<dbReference type="OrthoDB" id="9768329at2"/>
<comment type="catalytic activity">
    <reaction evidence="5">
        <text>a quinone + NADH + 5 H(+)(in) = a quinol + NAD(+) + 4 H(+)(out)</text>
        <dbReference type="Rhea" id="RHEA:57888"/>
        <dbReference type="ChEBI" id="CHEBI:15378"/>
        <dbReference type="ChEBI" id="CHEBI:24646"/>
        <dbReference type="ChEBI" id="CHEBI:57540"/>
        <dbReference type="ChEBI" id="CHEBI:57945"/>
        <dbReference type="ChEBI" id="CHEBI:132124"/>
    </reaction>
</comment>
<dbReference type="HAMAP" id="MF_00445">
    <property type="entry name" value="NDH1_NuoN_1"/>
    <property type="match status" value="1"/>
</dbReference>
<feature type="transmembrane region" description="Helical" evidence="5">
    <location>
        <begin position="78"/>
        <end position="96"/>
    </location>
</feature>
<keyword evidence="5" id="KW-0520">NAD</keyword>
<feature type="transmembrane region" description="Helical" evidence="5">
    <location>
        <begin position="133"/>
        <end position="152"/>
    </location>
</feature>
<keyword evidence="5" id="KW-1278">Translocase</keyword>
<feature type="transmembrane region" description="Helical" evidence="5">
    <location>
        <begin position="164"/>
        <end position="185"/>
    </location>
</feature>
<dbReference type="GO" id="GO:0050136">
    <property type="term" value="F:NADH dehydrogenase (quinone) (non-electrogenic) activity"/>
    <property type="evidence" value="ECO:0007669"/>
    <property type="project" value="UniProtKB-UniRule"/>
</dbReference>
<evidence type="ECO:0000313" key="9">
    <source>
        <dbReference type="Proteomes" id="UP000254720"/>
    </source>
</evidence>
<comment type="subunit">
    <text evidence="5">NDH-1 is composed of 14 different subunits. Subunits NuoA, H, J, K, L, M, N constitute the membrane sector of the complex.</text>
</comment>
<keyword evidence="5" id="KW-0813">Transport</keyword>
<keyword evidence="5" id="KW-0874">Quinone</keyword>
<keyword evidence="2 5" id="KW-0812">Transmembrane</keyword>
<protein>
    <recommendedName>
        <fullName evidence="5">NADH-quinone oxidoreductase subunit N</fullName>
        <ecNumber evidence="5">7.1.1.-</ecNumber>
    </recommendedName>
    <alternativeName>
        <fullName evidence="5">NADH dehydrogenase I subunit N</fullName>
    </alternativeName>
    <alternativeName>
        <fullName evidence="5">NDH-1 subunit N</fullName>
    </alternativeName>
</protein>
<keyword evidence="5" id="KW-0830">Ubiquinone</keyword>
<comment type="function">
    <text evidence="5">NDH-1 shuttles electrons from NADH, via FMN and iron-sulfur (Fe-S) centers, to quinones in the respiratory chain. The immediate electron acceptor for the enzyme in this species is believed to be ubiquinone. Couples the redox reaction to proton translocation (for every two electrons transferred, four hydrogen ions are translocated across the cytoplasmic membrane), and thus conserves the redox energy in a proton gradient.</text>
</comment>
<comment type="similarity">
    <text evidence="5">Belongs to the complex I subunit 2 family.</text>
</comment>
<dbReference type="Pfam" id="PF00361">
    <property type="entry name" value="Proton_antipo_M"/>
    <property type="match status" value="1"/>
</dbReference>
<dbReference type="GO" id="GO:0005886">
    <property type="term" value="C:plasma membrane"/>
    <property type="evidence" value="ECO:0007669"/>
    <property type="project" value="UniProtKB-SubCell"/>
</dbReference>